<dbReference type="EMBL" id="WTYR01000001">
    <property type="protein sequence ID" value="MXP09829.1"/>
    <property type="molecule type" value="Genomic_DNA"/>
</dbReference>
<evidence type="ECO:0000313" key="1">
    <source>
        <dbReference type="EMBL" id="MXP09829.1"/>
    </source>
</evidence>
<dbReference type="RefSeq" id="WP_160616493.1">
    <property type="nucleotide sequence ID" value="NZ_WTYR01000001.1"/>
</dbReference>
<gene>
    <name evidence="1" type="ORF">GRI68_06520</name>
</gene>
<dbReference type="OrthoDB" id="7433418at2"/>
<dbReference type="AlphaFoldDB" id="A0A6I4U194"/>
<accession>A0A6I4U194</accession>
<name>A0A6I4U194_9SPHN</name>
<comment type="caution">
    <text evidence="1">The sequence shown here is derived from an EMBL/GenBank/DDBJ whole genome shotgun (WGS) entry which is preliminary data.</text>
</comment>
<evidence type="ECO:0000313" key="2">
    <source>
        <dbReference type="Proteomes" id="UP000429229"/>
    </source>
</evidence>
<organism evidence="1 2">
    <name type="scientific">Alteriqipengyuania halimionae</name>
    <dbReference type="NCBI Taxonomy" id="1926630"/>
    <lineage>
        <taxon>Bacteria</taxon>
        <taxon>Pseudomonadati</taxon>
        <taxon>Pseudomonadota</taxon>
        <taxon>Alphaproteobacteria</taxon>
        <taxon>Sphingomonadales</taxon>
        <taxon>Erythrobacteraceae</taxon>
        <taxon>Alteriqipengyuania</taxon>
    </lineage>
</organism>
<sequence>MPEPSPQHPDLMGGPPLSARVAYEEWQAHVDAGRIGKRPSTTPAQLLRIMRNEQVLLGRAVSFL</sequence>
<proteinExistence type="predicted"/>
<protein>
    <submittedName>
        <fullName evidence="1">Uncharacterized protein</fullName>
    </submittedName>
</protein>
<reference evidence="1 2" key="1">
    <citation type="submission" date="2019-12" db="EMBL/GenBank/DDBJ databases">
        <title>Genomic-based taxomic classification of the family Erythrobacteraceae.</title>
        <authorList>
            <person name="Xu L."/>
        </authorList>
    </citation>
    <scope>NUCLEOTIDE SEQUENCE [LARGE SCALE GENOMIC DNA]</scope>
    <source>
        <strain evidence="1 2">LMG 29519</strain>
    </source>
</reference>
<dbReference type="Proteomes" id="UP000429229">
    <property type="component" value="Unassembled WGS sequence"/>
</dbReference>
<keyword evidence="2" id="KW-1185">Reference proteome</keyword>